<keyword evidence="1" id="KW-0812">Transmembrane</keyword>
<proteinExistence type="predicted"/>
<dbReference type="Proteomes" id="UP001257659">
    <property type="component" value="Unassembled WGS sequence"/>
</dbReference>
<feature type="transmembrane region" description="Helical" evidence="1">
    <location>
        <begin position="7"/>
        <end position="28"/>
    </location>
</feature>
<dbReference type="RefSeq" id="WP_309730149.1">
    <property type="nucleotide sequence ID" value="NZ_JAVDQA010000010.1"/>
</dbReference>
<gene>
    <name evidence="2" type="ORF">GGR31_002708</name>
</gene>
<evidence type="ECO:0000313" key="3">
    <source>
        <dbReference type="Proteomes" id="UP001257659"/>
    </source>
</evidence>
<protein>
    <submittedName>
        <fullName evidence="2">Glucose dehydrogenase</fullName>
    </submittedName>
</protein>
<evidence type="ECO:0000313" key="2">
    <source>
        <dbReference type="EMBL" id="MDR6302031.1"/>
    </source>
</evidence>
<organism evidence="2 3">
    <name type="scientific">Mesonia maritima</name>
    <dbReference type="NCBI Taxonomy" id="1793873"/>
    <lineage>
        <taxon>Bacteria</taxon>
        <taxon>Pseudomonadati</taxon>
        <taxon>Bacteroidota</taxon>
        <taxon>Flavobacteriia</taxon>
        <taxon>Flavobacteriales</taxon>
        <taxon>Flavobacteriaceae</taxon>
        <taxon>Mesonia</taxon>
    </lineage>
</organism>
<accession>A0ABU1K9S6</accession>
<keyword evidence="1" id="KW-0472">Membrane</keyword>
<name>A0ABU1K9S6_9FLAO</name>
<evidence type="ECO:0000256" key="1">
    <source>
        <dbReference type="SAM" id="Phobius"/>
    </source>
</evidence>
<feature type="transmembrane region" description="Helical" evidence="1">
    <location>
        <begin position="34"/>
        <end position="51"/>
    </location>
</feature>
<comment type="caution">
    <text evidence="2">The sequence shown here is derived from an EMBL/GenBank/DDBJ whole genome shotgun (WGS) entry which is preliminary data.</text>
</comment>
<keyword evidence="3" id="KW-1185">Reference proteome</keyword>
<dbReference type="EMBL" id="JAVDQA010000010">
    <property type="protein sequence ID" value="MDR6302031.1"/>
    <property type="molecule type" value="Genomic_DNA"/>
</dbReference>
<reference evidence="2 3" key="1">
    <citation type="submission" date="2023-07" db="EMBL/GenBank/DDBJ databases">
        <title>Genomic Encyclopedia of Type Strains, Phase IV (KMG-IV): sequencing the most valuable type-strain genomes for metagenomic binning, comparative biology and taxonomic classification.</title>
        <authorList>
            <person name="Goeker M."/>
        </authorList>
    </citation>
    <scope>NUCLEOTIDE SEQUENCE [LARGE SCALE GENOMIC DNA]</scope>
    <source>
        <strain evidence="2 3">DSM 102814</strain>
    </source>
</reference>
<sequence length="60" mass="6361">MIKIVGIVLTVAGMISLVLGIFGIFGSINIPGAWPFAIVGLIFFLSGIGIIKRKKDTDEV</sequence>
<keyword evidence="1" id="KW-1133">Transmembrane helix</keyword>